<feature type="region of interest" description="Disordered" evidence="1">
    <location>
        <begin position="83"/>
        <end position="107"/>
    </location>
</feature>
<accession>A0ABU9CB44</accession>
<dbReference type="EMBL" id="JBBUTH010000001">
    <property type="protein sequence ID" value="MEK8049092.1"/>
    <property type="molecule type" value="Genomic_DNA"/>
</dbReference>
<reference evidence="2 3" key="1">
    <citation type="submission" date="2024-04" db="EMBL/GenBank/DDBJ databases">
        <title>Novel species of the genus Ideonella isolated from streams.</title>
        <authorList>
            <person name="Lu H."/>
        </authorList>
    </citation>
    <scope>NUCLEOTIDE SEQUENCE [LARGE SCALE GENOMIC DNA]</scope>
    <source>
        <strain evidence="2 3">DXS22W</strain>
    </source>
</reference>
<dbReference type="Gene3D" id="1.20.120.520">
    <property type="entry name" value="nmb1532 protein domain like"/>
    <property type="match status" value="1"/>
</dbReference>
<keyword evidence="3" id="KW-1185">Reference proteome</keyword>
<evidence type="ECO:0000256" key="1">
    <source>
        <dbReference type="SAM" id="MobiDB-lite"/>
    </source>
</evidence>
<name>A0ABU9CB44_9BURK</name>
<organism evidence="2 3">
    <name type="scientific">Pseudaquabacterium inlustre</name>
    <dbReference type="NCBI Taxonomy" id="2984192"/>
    <lineage>
        <taxon>Bacteria</taxon>
        <taxon>Pseudomonadati</taxon>
        <taxon>Pseudomonadota</taxon>
        <taxon>Betaproteobacteria</taxon>
        <taxon>Burkholderiales</taxon>
        <taxon>Sphaerotilaceae</taxon>
        <taxon>Pseudaquabacterium</taxon>
    </lineage>
</organism>
<feature type="compositionally biased region" description="Low complexity" evidence="1">
    <location>
        <begin position="95"/>
        <end position="106"/>
    </location>
</feature>
<dbReference type="Proteomes" id="UP001365405">
    <property type="component" value="Unassembled WGS sequence"/>
</dbReference>
<proteinExistence type="predicted"/>
<comment type="caution">
    <text evidence="2">The sequence shown here is derived from an EMBL/GenBank/DDBJ whole genome shotgun (WGS) entry which is preliminary data.</text>
</comment>
<evidence type="ECO:0000313" key="3">
    <source>
        <dbReference type="Proteomes" id="UP001365405"/>
    </source>
</evidence>
<evidence type="ECO:0000313" key="2">
    <source>
        <dbReference type="EMBL" id="MEK8049092.1"/>
    </source>
</evidence>
<gene>
    <name evidence="2" type="ORF">AACH10_02465</name>
</gene>
<dbReference type="RefSeq" id="WP_341408765.1">
    <property type="nucleotide sequence ID" value="NZ_JBBUTH010000001.1"/>
</dbReference>
<evidence type="ECO:0008006" key="4">
    <source>
        <dbReference type="Google" id="ProtNLM"/>
    </source>
</evidence>
<sequence>MPSHPEFDADGAAPPARTDPYAHAHKALRHALAALLLRLGTLDAHDDAQVQAALRELQAVLALAATHRRLADGQLHPALAERQPPACHAADGCGTPPARTAETTAPGDPAHEIARLTALADSAGRCHHPARRAELLDRLYRAYAGHAAALLQQLALEQESQLPRFHVLFSDTELQALQRRATADLPRWERLDLLLRLADGLNPDELAALLLARRDDGAPEAWLAGAMAVQGRVGATRWDAIAARLQAAGALPPAR</sequence>
<protein>
    <recommendedName>
        <fullName evidence="4">Hemerythrin-like domain-containing protein</fullName>
    </recommendedName>
</protein>